<evidence type="ECO:0000256" key="4">
    <source>
        <dbReference type="ARBA" id="ARBA00023136"/>
    </source>
</evidence>
<reference evidence="8 9" key="1">
    <citation type="submission" date="2016-09" db="EMBL/GenBank/DDBJ databases">
        <authorList>
            <person name="Capua I."/>
            <person name="De Benedictis P."/>
            <person name="Joannis T."/>
            <person name="Lombin L.H."/>
            <person name="Cattoli G."/>
        </authorList>
    </citation>
    <scope>NUCLEOTIDE SEQUENCE [LARGE SCALE GENOMIC DNA]</scope>
    <source>
        <strain evidence="8 9">UB20</strain>
    </source>
</reference>
<keyword evidence="3" id="KW-0732">Signal</keyword>
<dbReference type="InterPro" id="IPR011990">
    <property type="entry name" value="TPR-like_helical_dom_sf"/>
</dbReference>
<evidence type="ECO:0000259" key="6">
    <source>
        <dbReference type="Pfam" id="PF07980"/>
    </source>
</evidence>
<dbReference type="GO" id="GO:0009279">
    <property type="term" value="C:cell outer membrane"/>
    <property type="evidence" value="ECO:0007669"/>
    <property type="project" value="UniProtKB-SubCell"/>
</dbReference>
<comment type="similarity">
    <text evidence="2">Belongs to the SusD family.</text>
</comment>
<evidence type="ECO:0000313" key="9">
    <source>
        <dbReference type="Proteomes" id="UP000182057"/>
    </source>
</evidence>
<evidence type="ECO:0000256" key="5">
    <source>
        <dbReference type="ARBA" id="ARBA00023237"/>
    </source>
</evidence>
<sequence>MKKKITKTILIVLAYIVCTGCSDVLDITPDGRMTLDDVFKNTDYTESYLNSIYEYVRKYGHGYHYYSFLSSYTDDATDSQVPQDTWMQLHQWNQGNFSSSNLPFMHGSEKERRNDRDFWGTAYGGIRKANVFLARVNESNVPNAEKRGRYIAEAKVLRAHYYFDLIKNYGGVPLIDKDIILDQDYEKIERASFDDIVQFIVKDCNEAIAEPNLPFRTKFATEQGRMTKAVAHFIKASALLFDASPLWNPDDDVRKWQAAAAAAKEAVAALESNGYELYPKYEEYFITRPDKSDHPNDRETILEAIDTWGYGGQTFRRFGTIVFLMHMIPSFPSEKSGLCPSQELVDSYEMKDGSIPILGYSDTEHLQPIINQASGYDENKPYVDRDPRFYASVWYNGAYFGKKDSKDIYIESYVGGTHGISGIKQRSPTGYYTRKYIDPAQRSAGASTTLWRIYRMGELYLTLAEAENEANGPTAEAYAAADKTRARAGMPGLPKGLTKEQFRDRIRRERRIEMALEENRFYDIRRWKIMPENSKLKTGMRWIKAEDGTLTHTRIVSVRCEPTSDEKYYVLPIPLNETMRMPLLKQNPGW</sequence>
<dbReference type="Proteomes" id="UP000182057">
    <property type="component" value="Unassembled WGS sequence"/>
</dbReference>
<evidence type="ECO:0000256" key="3">
    <source>
        <dbReference type="ARBA" id="ARBA00022729"/>
    </source>
</evidence>
<comment type="subcellular location">
    <subcellularLocation>
        <location evidence="1">Cell outer membrane</location>
    </subcellularLocation>
</comment>
<feature type="domain" description="RagB/SusD" evidence="6">
    <location>
        <begin position="336"/>
        <end position="590"/>
    </location>
</feature>
<dbReference type="InterPro" id="IPR012944">
    <property type="entry name" value="SusD_RagB_dom"/>
</dbReference>
<evidence type="ECO:0000259" key="7">
    <source>
        <dbReference type="Pfam" id="PF14322"/>
    </source>
</evidence>
<dbReference type="Gene3D" id="1.25.40.390">
    <property type="match status" value="1"/>
</dbReference>
<dbReference type="EMBL" id="FMMM01000061">
    <property type="protein sequence ID" value="SCQ22514.1"/>
    <property type="molecule type" value="Genomic_DNA"/>
</dbReference>
<evidence type="ECO:0000256" key="1">
    <source>
        <dbReference type="ARBA" id="ARBA00004442"/>
    </source>
</evidence>
<dbReference type="OrthoDB" id="691231at2"/>
<keyword evidence="4" id="KW-0472">Membrane</keyword>
<keyword evidence="5" id="KW-0998">Cell outer membrane</keyword>
<dbReference type="SUPFAM" id="SSF48452">
    <property type="entry name" value="TPR-like"/>
    <property type="match status" value="1"/>
</dbReference>
<dbReference type="Pfam" id="PF07980">
    <property type="entry name" value="SusD_RagB"/>
    <property type="match status" value="1"/>
</dbReference>
<proteinExistence type="inferred from homology"/>
<protein>
    <submittedName>
        <fullName evidence="8">SusD family protein</fullName>
    </submittedName>
</protein>
<gene>
    <name evidence="8" type="ORF">TFUB20_01738</name>
</gene>
<name>A0A1D3UQK7_TANFO</name>
<dbReference type="Pfam" id="PF14322">
    <property type="entry name" value="SusD-like_3"/>
    <property type="match status" value="1"/>
</dbReference>
<dbReference type="AlphaFoldDB" id="A0A1D3UQK7"/>
<dbReference type="RefSeq" id="WP_074449970.1">
    <property type="nucleotide sequence ID" value="NZ_CALHNL010000084.1"/>
</dbReference>
<organism evidence="8 9">
    <name type="scientific">Tannerella forsythia</name>
    <name type="common">Bacteroides forsythus</name>
    <dbReference type="NCBI Taxonomy" id="28112"/>
    <lineage>
        <taxon>Bacteria</taxon>
        <taxon>Pseudomonadati</taxon>
        <taxon>Bacteroidota</taxon>
        <taxon>Bacteroidia</taxon>
        <taxon>Bacteroidales</taxon>
        <taxon>Tannerellaceae</taxon>
        <taxon>Tannerella</taxon>
    </lineage>
</organism>
<evidence type="ECO:0000313" key="8">
    <source>
        <dbReference type="EMBL" id="SCQ22514.1"/>
    </source>
</evidence>
<evidence type="ECO:0000256" key="2">
    <source>
        <dbReference type="ARBA" id="ARBA00006275"/>
    </source>
</evidence>
<feature type="domain" description="SusD-like N-terminal" evidence="7">
    <location>
        <begin position="71"/>
        <end position="209"/>
    </location>
</feature>
<dbReference type="InterPro" id="IPR033985">
    <property type="entry name" value="SusD-like_N"/>
</dbReference>
<accession>A0A1D3UQK7</accession>